<proteinExistence type="predicted"/>
<dbReference type="RefSeq" id="WP_095327070.1">
    <property type="nucleotide sequence ID" value="NZ_NPCC01000031.1"/>
</dbReference>
<evidence type="ECO:0000313" key="1">
    <source>
        <dbReference type="EMBL" id="PAE87679.1"/>
    </source>
</evidence>
<organism evidence="1 2">
    <name type="scientific">Shouchella clausii</name>
    <name type="common">Alkalihalobacillus clausii</name>
    <dbReference type="NCBI Taxonomy" id="79880"/>
    <lineage>
        <taxon>Bacteria</taxon>
        <taxon>Bacillati</taxon>
        <taxon>Bacillota</taxon>
        <taxon>Bacilli</taxon>
        <taxon>Bacillales</taxon>
        <taxon>Bacillaceae</taxon>
        <taxon>Shouchella</taxon>
    </lineage>
</organism>
<comment type="caution">
    <text evidence="1">The sequence shown here is derived from an EMBL/GenBank/DDBJ whole genome shotgun (WGS) entry which is preliminary data.</text>
</comment>
<gene>
    <name evidence="1" type="ORF">CHH72_17075</name>
</gene>
<dbReference type="EMBL" id="NPCC01000031">
    <property type="protein sequence ID" value="PAE87679.1"/>
    <property type="molecule type" value="Genomic_DNA"/>
</dbReference>
<name>A0A268NWR4_SHOCL</name>
<protein>
    <submittedName>
        <fullName evidence="1">Uncharacterized protein</fullName>
    </submittedName>
</protein>
<sequence length="132" mass="15188">MAKKFSELTVKGQKQRLAKYQKEREARGTQATLARLVRPANIKTIKGDNKLAVFRFAAYDKDTEETRFFTASAFIKKGKDKLEEFYANLQKGQLVSVEYKENNGYTNIFTLMDRSYADGRKSAQEEEAELEV</sequence>
<accession>A0A268NWR4</accession>
<dbReference type="AlphaFoldDB" id="A0A268NWR4"/>
<evidence type="ECO:0000313" key="2">
    <source>
        <dbReference type="Proteomes" id="UP000216207"/>
    </source>
</evidence>
<dbReference type="Proteomes" id="UP000216207">
    <property type="component" value="Unassembled WGS sequence"/>
</dbReference>
<reference evidence="1 2" key="1">
    <citation type="submission" date="2017-07" db="EMBL/GenBank/DDBJ databases">
        <title>Isolation and whole genome analysis of endospore-forming bacteria from heroin.</title>
        <authorList>
            <person name="Kalinowski J."/>
            <person name="Ahrens B."/>
            <person name="Al-Dilaimi A."/>
            <person name="Winkler A."/>
            <person name="Wibberg D."/>
            <person name="Schleenbecker U."/>
            <person name="Ruckert C."/>
            <person name="Wolfel R."/>
            <person name="Grass G."/>
        </authorList>
    </citation>
    <scope>NUCLEOTIDE SEQUENCE [LARGE SCALE GENOMIC DNA]</scope>
    <source>
        <strain evidence="1 2">7539</strain>
    </source>
</reference>